<organism evidence="4 5">
    <name type="scientific">Salinisphaera hydrothermalis (strain C41B8)</name>
    <dbReference type="NCBI Taxonomy" id="1304275"/>
    <lineage>
        <taxon>Bacteria</taxon>
        <taxon>Pseudomonadati</taxon>
        <taxon>Pseudomonadota</taxon>
        <taxon>Gammaproteobacteria</taxon>
        <taxon>Salinisphaerales</taxon>
        <taxon>Salinisphaeraceae</taxon>
        <taxon>Salinisphaera</taxon>
    </lineage>
</organism>
<dbReference type="RefSeq" id="WP_037336343.1">
    <property type="nucleotide sequence ID" value="NZ_APNK01000008.1"/>
</dbReference>
<dbReference type="Pfam" id="PF01408">
    <property type="entry name" value="GFO_IDH_MocA"/>
    <property type="match status" value="1"/>
</dbReference>
<reference evidence="4 5" key="1">
    <citation type="submission" date="2013-03" db="EMBL/GenBank/DDBJ databases">
        <title>Salinisphaera hydrothermalis C41B8 Genome Sequencing.</title>
        <authorList>
            <person name="Li C."/>
            <person name="Lai Q."/>
            <person name="Shao Z."/>
        </authorList>
    </citation>
    <scope>NUCLEOTIDE SEQUENCE [LARGE SCALE GENOMIC DNA]</scope>
    <source>
        <strain evidence="4 5">C41B8</strain>
    </source>
</reference>
<evidence type="ECO:0000256" key="1">
    <source>
        <dbReference type="ARBA" id="ARBA00023002"/>
    </source>
</evidence>
<name>A0A084IMJ6_SALHC</name>
<sequence length="387" mass="42237">MAEQLNIGIIGTGFMGRAHAEAFWRCAALYTDLALRPHLYAVADVSRALAEAAKTRFNFDKAYDDWRAMIADPNVHVVDITSPNQFHHEMALAAIAAGKHVYCEKPLAMSTAEANEMRDAAEKAGVKTMVSFNNIKTPAAMLAKQIIDRGEIGTPTRFRGTFDQGFFNDPELPWSWRCSRAAAGTGSLGDLGAHVIGVAQYLMGDFDRVCGQSQVVFDKRPVADPGAGYSSKAGADAEWREVENDDQTQCLVKFASGAAGVVESSRIAAGKIMGVEWEISGTEGTIIMNGERFNELQVFRMREEKRDRGFKTLLAGSQVPQYAGFFPFDFGGGSLGFYDAKVIDVCDLVTGIASPDDCYPNFSFGARNQRILEAIDESCQSESWVDV</sequence>
<evidence type="ECO:0000313" key="5">
    <source>
        <dbReference type="Proteomes" id="UP000028302"/>
    </source>
</evidence>
<keyword evidence="1" id="KW-0560">Oxidoreductase</keyword>
<protein>
    <submittedName>
        <fullName evidence="4">Oxidoreductase</fullName>
    </submittedName>
</protein>
<dbReference type="Pfam" id="PF22725">
    <property type="entry name" value="GFO_IDH_MocA_C3"/>
    <property type="match status" value="1"/>
</dbReference>
<evidence type="ECO:0000313" key="4">
    <source>
        <dbReference type="EMBL" id="KEZ77930.1"/>
    </source>
</evidence>
<dbReference type="InterPro" id="IPR000683">
    <property type="entry name" value="Gfo/Idh/MocA-like_OxRdtase_N"/>
</dbReference>
<proteinExistence type="predicted"/>
<accession>A0A084IMJ6</accession>
<dbReference type="PATRIC" id="fig|1304275.5.peg.1589"/>
<dbReference type="EMBL" id="APNK01000008">
    <property type="protein sequence ID" value="KEZ77930.1"/>
    <property type="molecule type" value="Genomic_DNA"/>
</dbReference>
<dbReference type="PANTHER" id="PTHR43818:SF11">
    <property type="entry name" value="BCDNA.GH03377"/>
    <property type="match status" value="1"/>
</dbReference>
<dbReference type="GO" id="GO:0016491">
    <property type="term" value="F:oxidoreductase activity"/>
    <property type="evidence" value="ECO:0007669"/>
    <property type="project" value="UniProtKB-KW"/>
</dbReference>
<dbReference type="SUPFAM" id="SSF55347">
    <property type="entry name" value="Glyceraldehyde-3-phosphate dehydrogenase-like, C-terminal domain"/>
    <property type="match status" value="1"/>
</dbReference>
<dbReference type="PANTHER" id="PTHR43818">
    <property type="entry name" value="BCDNA.GH03377"/>
    <property type="match status" value="1"/>
</dbReference>
<dbReference type="InterPro" id="IPR050463">
    <property type="entry name" value="Gfo/Idh/MocA_oxidrdct_glycsds"/>
</dbReference>
<dbReference type="InterPro" id="IPR036291">
    <property type="entry name" value="NAD(P)-bd_dom_sf"/>
</dbReference>
<gene>
    <name evidence="4" type="ORF">C41B8_07782</name>
</gene>
<dbReference type="InterPro" id="IPR055170">
    <property type="entry name" value="GFO_IDH_MocA-like_dom"/>
</dbReference>
<dbReference type="Gene3D" id="3.30.360.10">
    <property type="entry name" value="Dihydrodipicolinate Reductase, domain 2"/>
    <property type="match status" value="1"/>
</dbReference>
<evidence type="ECO:0000259" key="3">
    <source>
        <dbReference type="Pfam" id="PF22725"/>
    </source>
</evidence>
<comment type="caution">
    <text evidence="4">The sequence shown here is derived from an EMBL/GenBank/DDBJ whole genome shotgun (WGS) entry which is preliminary data.</text>
</comment>
<dbReference type="Proteomes" id="UP000028302">
    <property type="component" value="Unassembled WGS sequence"/>
</dbReference>
<feature type="domain" description="GFO/IDH/MocA-like oxidoreductase" evidence="3">
    <location>
        <begin position="143"/>
        <end position="286"/>
    </location>
</feature>
<dbReference type="GO" id="GO:0000166">
    <property type="term" value="F:nucleotide binding"/>
    <property type="evidence" value="ECO:0007669"/>
    <property type="project" value="InterPro"/>
</dbReference>
<dbReference type="SUPFAM" id="SSF51735">
    <property type="entry name" value="NAD(P)-binding Rossmann-fold domains"/>
    <property type="match status" value="1"/>
</dbReference>
<dbReference type="Gene3D" id="3.40.50.720">
    <property type="entry name" value="NAD(P)-binding Rossmann-like Domain"/>
    <property type="match status" value="1"/>
</dbReference>
<evidence type="ECO:0000259" key="2">
    <source>
        <dbReference type="Pfam" id="PF01408"/>
    </source>
</evidence>
<dbReference type="STRING" id="1304275.C41B8_07782"/>
<dbReference type="eggNOG" id="COG0673">
    <property type="taxonomic scope" value="Bacteria"/>
</dbReference>
<keyword evidence="5" id="KW-1185">Reference proteome</keyword>
<dbReference type="AlphaFoldDB" id="A0A084IMJ6"/>
<feature type="domain" description="Gfo/Idh/MocA-like oxidoreductase N-terminal" evidence="2">
    <location>
        <begin position="5"/>
        <end position="131"/>
    </location>
</feature>
<dbReference type="OrthoDB" id="9801953at2"/>